<dbReference type="PANTHER" id="PTHR12526">
    <property type="entry name" value="GLYCOSYLTRANSFERASE"/>
    <property type="match status" value="1"/>
</dbReference>
<organism evidence="2 3">
    <name type="scientific">Acaryochloris marina (strain MBIC 11017)</name>
    <dbReference type="NCBI Taxonomy" id="329726"/>
    <lineage>
        <taxon>Bacteria</taxon>
        <taxon>Bacillati</taxon>
        <taxon>Cyanobacteriota</taxon>
        <taxon>Cyanophyceae</taxon>
        <taxon>Acaryochloridales</taxon>
        <taxon>Acaryochloridaceae</taxon>
        <taxon>Acaryochloris</taxon>
    </lineage>
</organism>
<reference evidence="2 3" key="1">
    <citation type="journal article" date="2008" name="Proc. Natl. Acad. Sci. U.S.A.">
        <title>Niche adaptation and genome expansion in the chlorophyll d-producing cyanobacterium Acaryochloris marina.</title>
        <authorList>
            <person name="Swingley W.D."/>
            <person name="Chen M."/>
            <person name="Cheung P.C."/>
            <person name="Conrad A.L."/>
            <person name="Dejesa L.C."/>
            <person name="Hao J."/>
            <person name="Honchak B.M."/>
            <person name="Karbach L.E."/>
            <person name="Kurdoglu A."/>
            <person name="Lahiri S."/>
            <person name="Mastrian S.D."/>
            <person name="Miyashita H."/>
            <person name="Page L."/>
            <person name="Ramakrishna P."/>
            <person name="Satoh S."/>
            <person name="Sattley W.M."/>
            <person name="Shimada Y."/>
            <person name="Taylor H.L."/>
            <person name="Tomo T."/>
            <person name="Tsuchiya T."/>
            <person name="Wang Z.T."/>
            <person name="Raymond J."/>
            <person name="Mimuro M."/>
            <person name="Blankenship R.E."/>
            <person name="Touchman J.W."/>
        </authorList>
    </citation>
    <scope>NUCLEOTIDE SEQUENCE [LARGE SCALE GENOMIC DNA]</scope>
    <source>
        <strain evidence="3">MBIC 11017</strain>
    </source>
</reference>
<dbReference type="CAZy" id="GT4">
    <property type="family name" value="Glycosyltransferase Family 4"/>
</dbReference>
<dbReference type="Pfam" id="PF13579">
    <property type="entry name" value="Glyco_trans_4_4"/>
    <property type="match status" value="1"/>
</dbReference>
<dbReference type="AlphaFoldDB" id="B0C8Q0"/>
<gene>
    <name evidence="2" type="ordered locus">AM1_6382</name>
</gene>
<keyword evidence="2" id="KW-0808">Transferase</keyword>
<dbReference type="SUPFAM" id="SSF53756">
    <property type="entry name" value="UDP-Glycosyltransferase/glycogen phosphorylase"/>
    <property type="match status" value="1"/>
</dbReference>
<name>B0C8Q0_ACAM1</name>
<evidence type="ECO:0000313" key="3">
    <source>
        <dbReference type="Proteomes" id="UP000000268"/>
    </source>
</evidence>
<dbReference type="KEGG" id="amr:AM1_6382"/>
<dbReference type="STRING" id="329726.AM1_6382"/>
<dbReference type="GO" id="GO:0016757">
    <property type="term" value="F:glycosyltransferase activity"/>
    <property type="evidence" value="ECO:0007669"/>
    <property type="project" value="TreeGrafter"/>
</dbReference>
<protein>
    <submittedName>
        <fullName evidence="2">Glycosyl transferase, group 1 family protein</fullName>
    </submittedName>
</protein>
<keyword evidence="3" id="KW-1185">Reference proteome</keyword>
<dbReference type="HOGENOM" id="CLU_009583_2_5_3"/>
<dbReference type="EMBL" id="CP000828">
    <property type="protein sequence ID" value="ABW31312.1"/>
    <property type="molecule type" value="Genomic_DNA"/>
</dbReference>
<evidence type="ECO:0000259" key="1">
    <source>
        <dbReference type="Pfam" id="PF13579"/>
    </source>
</evidence>
<dbReference type="PANTHER" id="PTHR12526:SF631">
    <property type="entry name" value="BLL6306 PROTEIN"/>
    <property type="match status" value="1"/>
</dbReference>
<dbReference type="Proteomes" id="UP000000268">
    <property type="component" value="Chromosome"/>
</dbReference>
<feature type="domain" description="Glycosyltransferase subfamily 4-like N-terminal" evidence="1">
    <location>
        <begin position="19"/>
        <end position="182"/>
    </location>
</feature>
<dbReference type="Pfam" id="PF13692">
    <property type="entry name" value="Glyco_trans_1_4"/>
    <property type="match status" value="1"/>
</dbReference>
<dbReference type="eggNOG" id="COG0438">
    <property type="taxonomic scope" value="Bacteria"/>
</dbReference>
<evidence type="ECO:0000313" key="2">
    <source>
        <dbReference type="EMBL" id="ABW31312.1"/>
    </source>
</evidence>
<dbReference type="Gene3D" id="3.40.50.2000">
    <property type="entry name" value="Glycogen Phosphorylase B"/>
    <property type="match status" value="2"/>
</dbReference>
<accession>B0C8Q0</accession>
<sequence>MIMKRKICITALEFPPDIGGVGESVQRIAHMLIDLGFDVHVAVFRAVFREQRAQAAAGEFQRPSCQTTQQDGVTVHRLQPAVRSTQAKEQDYFCDLYGLLQLLQRQYQFDALHAFFINEMGFLTTLLGQEGGIPVINSVRGADLHKHAFSPQQFGQITWTLENSAWTTFVSRDLMQRARALVPSIRAKSSAFWNAIAPLDFSNLPQPALAHKLQGTVIGSVGSFRDKKGLEYLLDACQSLKLSTPLTLLFVGDFVAKERDYWLQVIEDSGLADQIVITGKVSRQEALAYLPYMDIFAIPSLHDGCPNALLEAMLAAKAVVGTHVDAIGEILEDNVNGLVVSPADSAALAQSLKSLITQPQLRERLGLAARETVLQKMAPSVEQRQWQQVYEQVLGTAAPKTLSLV</sequence>
<dbReference type="InterPro" id="IPR028098">
    <property type="entry name" value="Glyco_trans_4-like_N"/>
</dbReference>
<proteinExistence type="predicted"/>